<gene>
    <name evidence="1" type="ORF">PLEPLA_LOCUS35895</name>
</gene>
<dbReference type="Proteomes" id="UP001153269">
    <property type="component" value="Unassembled WGS sequence"/>
</dbReference>
<dbReference type="AlphaFoldDB" id="A0A9N7VEQ9"/>
<name>A0A9N7VEQ9_PLEPL</name>
<sequence>MRFAPVAGPALNLIPGGRPESTLSPWRPSPGSGFGGVISLSVNASSCVKNDKLRPWSDVEDQAVGSHFCKPCLGGTEEWRGREIERGENWARTSDAVMKPSSAPVGSSSDEPHRVCIAVGTRDPDACPETEIPSTSDSSMCSHWQICSYQDRL</sequence>
<accession>A0A9N7VEQ9</accession>
<evidence type="ECO:0000313" key="1">
    <source>
        <dbReference type="EMBL" id="CAB1448238.1"/>
    </source>
</evidence>
<comment type="caution">
    <text evidence="1">The sequence shown here is derived from an EMBL/GenBank/DDBJ whole genome shotgun (WGS) entry which is preliminary data.</text>
</comment>
<keyword evidence="2" id="KW-1185">Reference proteome</keyword>
<evidence type="ECO:0000313" key="2">
    <source>
        <dbReference type="Proteomes" id="UP001153269"/>
    </source>
</evidence>
<protein>
    <submittedName>
        <fullName evidence="1">Uncharacterized protein</fullName>
    </submittedName>
</protein>
<organism evidence="1 2">
    <name type="scientific">Pleuronectes platessa</name>
    <name type="common">European plaice</name>
    <dbReference type="NCBI Taxonomy" id="8262"/>
    <lineage>
        <taxon>Eukaryota</taxon>
        <taxon>Metazoa</taxon>
        <taxon>Chordata</taxon>
        <taxon>Craniata</taxon>
        <taxon>Vertebrata</taxon>
        <taxon>Euteleostomi</taxon>
        <taxon>Actinopterygii</taxon>
        <taxon>Neopterygii</taxon>
        <taxon>Teleostei</taxon>
        <taxon>Neoteleostei</taxon>
        <taxon>Acanthomorphata</taxon>
        <taxon>Carangaria</taxon>
        <taxon>Pleuronectiformes</taxon>
        <taxon>Pleuronectoidei</taxon>
        <taxon>Pleuronectidae</taxon>
        <taxon>Pleuronectes</taxon>
    </lineage>
</organism>
<reference evidence="1" key="1">
    <citation type="submission" date="2020-03" db="EMBL/GenBank/DDBJ databases">
        <authorList>
            <person name="Weist P."/>
        </authorList>
    </citation>
    <scope>NUCLEOTIDE SEQUENCE</scope>
</reference>
<dbReference type="EMBL" id="CADEAL010003970">
    <property type="protein sequence ID" value="CAB1448238.1"/>
    <property type="molecule type" value="Genomic_DNA"/>
</dbReference>
<proteinExistence type="predicted"/>